<feature type="chain" id="PRO_5011571561" evidence="12">
    <location>
        <begin position="31"/>
        <end position="698"/>
    </location>
</feature>
<dbReference type="InterPro" id="IPR015500">
    <property type="entry name" value="Peptidase_S8_subtilisin-rel"/>
</dbReference>
<dbReference type="SUPFAM" id="SSF49785">
    <property type="entry name" value="Galactose-binding domain-like"/>
    <property type="match status" value="1"/>
</dbReference>
<gene>
    <name evidence="14" type="ORF">SAMN05443639_101840</name>
</gene>
<feature type="active site" description="Charge relay system" evidence="9">
    <location>
        <position position="230"/>
    </location>
</feature>
<dbReference type="Pfam" id="PF00082">
    <property type="entry name" value="Peptidase_S8"/>
    <property type="match status" value="1"/>
</dbReference>
<dbReference type="AlphaFoldDB" id="A0A1I0AX22"/>
<dbReference type="Gene3D" id="2.60.120.380">
    <property type="match status" value="1"/>
</dbReference>
<dbReference type="Proteomes" id="UP000199181">
    <property type="component" value="Unassembled WGS sequence"/>
</dbReference>
<evidence type="ECO:0000313" key="15">
    <source>
        <dbReference type="Proteomes" id="UP000199181"/>
    </source>
</evidence>
<keyword evidence="15" id="KW-1185">Reference proteome</keyword>
<keyword evidence="3" id="KW-0964">Secreted</keyword>
<dbReference type="PANTHER" id="PTHR43806">
    <property type="entry name" value="PEPTIDASE S8"/>
    <property type="match status" value="1"/>
</dbReference>
<dbReference type="InterPro" id="IPR036852">
    <property type="entry name" value="Peptidase_S8/S53_dom_sf"/>
</dbReference>
<feature type="region of interest" description="Disordered" evidence="11">
    <location>
        <begin position="205"/>
        <end position="224"/>
    </location>
</feature>
<evidence type="ECO:0000256" key="6">
    <source>
        <dbReference type="ARBA" id="ARBA00022801"/>
    </source>
</evidence>
<dbReference type="InterPro" id="IPR007280">
    <property type="entry name" value="Peptidase_C_arc/bac"/>
</dbReference>
<name>A0A1I0AX22_9BACT</name>
<dbReference type="GO" id="GO:0004252">
    <property type="term" value="F:serine-type endopeptidase activity"/>
    <property type="evidence" value="ECO:0007669"/>
    <property type="project" value="UniProtKB-UniRule"/>
</dbReference>
<dbReference type="InterPro" id="IPR023828">
    <property type="entry name" value="Peptidase_S8_Ser-AS"/>
</dbReference>
<dbReference type="Pfam" id="PF01483">
    <property type="entry name" value="P_proprotein"/>
    <property type="match status" value="1"/>
</dbReference>
<dbReference type="PRINTS" id="PR00723">
    <property type="entry name" value="SUBTILISIN"/>
</dbReference>
<evidence type="ECO:0000313" key="14">
    <source>
        <dbReference type="EMBL" id="SES98995.1"/>
    </source>
</evidence>
<evidence type="ECO:0000256" key="2">
    <source>
        <dbReference type="ARBA" id="ARBA00011073"/>
    </source>
</evidence>
<dbReference type="RefSeq" id="WP_093515698.1">
    <property type="nucleotide sequence ID" value="NZ_FOIJ01000001.1"/>
</dbReference>
<feature type="active site" description="Charge relay system" evidence="9">
    <location>
        <position position="179"/>
    </location>
</feature>
<dbReference type="Pfam" id="PF04151">
    <property type="entry name" value="PPC"/>
    <property type="match status" value="1"/>
</dbReference>
<dbReference type="PROSITE" id="PS51829">
    <property type="entry name" value="P_HOMO_B"/>
    <property type="match status" value="1"/>
</dbReference>
<dbReference type="PROSITE" id="PS00138">
    <property type="entry name" value="SUBTILASE_SER"/>
    <property type="match status" value="1"/>
</dbReference>
<dbReference type="GO" id="GO:0006508">
    <property type="term" value="P:proteolysis"/>
    <property type="evidence" value="ECO:0007669"/>
    <property type="project" value="UniProtKB-KW"/>
</dbReference>
<evidence type="ECO:0000256" key="1">
    <source>
        <dbReference type="ARBA" id="ARBA00004613"/>
    </source>
</evidence>
<evidence type="ECO:0000256" key="9">
    <source>
        <dbReference type="PROSITE-ProRule" id="PRU01240"/>
    </source>
</evidence>
<dbReference type="SUPFAM" id="SSF52743">
    <property type="entry name" value="Subtilisin-like"/>
    <property type="match status" value="1"/>
</dbReference>
<dbReference type="GO" id="GO:0005576">
    <property type="term" value="C:extracellular region"/>
    <property type="evidence" value="ECO:0007669"/>
    <property type="project" value="UniProtKB-SubCell"/>
</dbReference>
<evidence type="ECO:0000256" key="11">
    <source>
        <dbReference type="SAM" id="MobiDB-lite"/>
    </source>
</evidence>
<keyword evidence="8" id="KW-0865">Zymogen</keyword>
<dbReference type="InterPro" id="IPR023827">
    <property type="entry name" value="Peptidase_S8_Asp-AS"/>
</dbReference>
<evidence type="ECO:0000259" key="13">
    <source>
        <dbReference type="PROSITE" id="PS51829"/>
    </source>
</evidence>
<evidence type="ECO:0000256" key="5">
    <source>
        <dbReference type="ARBA" id="ARBA00022729"/>
    </source>
</evidence>
<dbReference type="PANTHER" id="PTHR43806:SF11">
    <property type="entry name" value="CEREVISIN-RELATED"/>
    <property type="match status" value="1"/>
</dbReference>
<comment type="subcellular location">
    <subcellularLocation>
        <location evidence="1">Secreted</location>
    </subcellularLocation>
</comment>
<keyword evidence="6 9" id="KW-0378">Hydrolase</keyword>
<dbReference type="InterPro" id="IPR022398">
    <property type="entry name" value="Peptidase_S8_His-AS"/>
</dbReference>
<proteinExistence type="inferred from homology"/>
<keyword evidence="7 9" id="KW-0720">Serine protease</keyword>
<evidence type="ECO:0000256" key="12">
    <source>
        <dbReference type="SAM" id="SignalP"/>
    </source>
</evidence>
<dbReference type="FunFam" id="2.60.120.260:FF:000149">
    <property type="entry name" value="Leupeptin-inactivating enzyme 1"/>
    <property type="match status" value="1"/>
</dbReference>
<dbReference type="EMBL" id="FOIJ01000001">
    <property type="protein sequence ID" value="SES98995.1"/>
    <property type="molecule type" value="Genomic_DNA"/>
</dbReference>
<dbReference type="Gene3D" id="2.60.120.260">
    <property type="entry name" value="Galactose-binding domain-like"/>
    <property type="match status" value="1"/>
</dbReference>
<accession>A0A1I0AX22</accession>
<dbReference type="PROSITE" id="PS00137">
    <property type="entry name" value="SUBTILASE_HIS"/>
    <property type="match status" value="1"/>
</dbReference>
<dbReference type="CDD" id="cd07496">
    <property type="entry name" value="Peptidases_S8_13"/>
    <property type="match status" value="1"/>
</dbReference>
<dbReference type="InterPro" id="IPR000209">
    <property type="entry name" value="Peptidase_S8/S53_dom"/>
</dbReference>
<evidence type="ECO:0000256" key="3">
    <source>
        <dbReference type="ARBA" id="ARBA00022525"/>
    </source>
</evidence>
<organism evidence="14 15">
    <name type="scientific">Stigmatella erecta</name>
    <dbReference type="NCBI Taxonomy" id="83460"/>
    <lineage>
        <taxon>Bacteria</taxon>
        <taxon>Pseudomonadati</taxon>
        <taxon>Myxococcota</taxon>
        <taxon>Myxococcia</taxon>
        <taxon>Myxococcales</taxon>
        <taxon>Cystobacterineae</taxon>
        <taxon>Archangiaceae</taxon>
        <taxon>Stigmatella</taxon>
    </lineage>
</organism>
<feature type="active site" description="Charge relay system" evidence="9">
    <location>
        <position position="407"/>
    </location>
</feature>
<reference evidence="15" key="1">
    <citation type="submission" date="2016-10" db="EMBL/GenBank/DDBJ databases">
        <authorList>
            <person name="Varghese N."/>
            <person name="Submissions S."/>
        </authorList>
    </citation>
    <scope>NUCLEOTIDE SEQUENCE [LARGE SCALE GENOMIC DNA]</scope>
    <source>
        <strain evidence="15">DSM 16858</strain>
    </source>
</reference>
<dbReference type="InterPro" id="IPR034176">
    <property type="entry name" value="Peptidases_S8_13"/>
</dbReference>
<dbReference type="FunFam" id="2.60.120.380:FF:000013">
    <property type="entry name" value="Alkaline serine protease"/>
    <property type="match status" value="1"/>
</dbReference>
<sequence length="698" mass="71224">MNRFIGSLWLQALTATSALGIAAAGGPAEAAGRIEINTLQAEGQFNRFIVKYRDDSAQFARPESVQRHLEATAQRSVSLNRNGVAPLVMGHIRRLAVGADVVSVGRGLDRAEAETLMRELAAEPDVEYVEVDRLNRPFAVPNDTRYSEQWHYFDPTGGLNLPAAWDISTGSGVVVAVLDTGITNHSDLTANVVAGYDFINDTAVAGDGNGRDADPSDPGDFEGGYASSWHGTHVAGTIAAVTNNAKGVAGVAYGAKISPVRVLGRGGGYDSDISDAIIWASGGTVSGVPANANPAKVINLSLGGSGSCGSTFQNAINAAVGRGSVMVIAAGNSNANVSGFSPANCNNVIAVAANGKTGARASYSNYGTLIDVTAPGGDGAYGVLSTLNSGSTTPGTESYDGTYMGTSMAAPHVAGVAALILSVVNKTPAQIETILKSSARALPGACTGGCGAGIVNAYGALQAATNGGGTDPEPPTGNVLTNNVPVTGLSGSTGTELRYTLEVPAGSSNLTIATSEGTGDADLYVKFGAAPTTSLSDCRPYKSGNVESCAFAAPQAGTYHVLVRGFAAFSGVRLLGAYTAGSGGGQSFFENTTDFSILDKQTIESPITVSGRSGNAPAALKVGVLISHTYQGDLKVDLIAPDGSVYVLHNYTGGSADNINTTYTVNASSETANGTWKLRVNDKASGDTGYLDKWSLQF</sequence>
<protein>
    <submittedName>
        <fullName evidence="14">Serine protease</fullName>
    </submittedName>
</protein>
<dbReference type="PROSITE" id="PS51892">
    <property type="entry name" value="SUBTILASE"/>
    <property type="match status" value="1"/>
</dbReference>
<dbReference type="FunFam" id="3.40.50.200:FF:000022">
    <property type="entry name" value="Extracellular protease"/>
    <property type="match status" value="1"/>
</dbReference>
<dbReference type="InterPro" id="IPR002884">
    <property type="entry name" value="P_dom"/>
</dbReference>
<dbReference type="InterPro" id="IPR008979">
    <property type="entry name" value="Galactose-bd-like_sf"/>
</dbReference>
<evidence type="ECO:0000256" key="4">
    <source>
        <dbReference type="ARBA" id="ARBA00022670"/>
    </source>
</evidence>
<dbReference type="PROSITE" id="PS00136">
    <property type="entry name" value="SUBTILASE_ASP"/>
    <property type="match status" value="1"/>
</dbReference>
<evidence type="ECO:0000256" key="7">
    <source>
        <dbReference type="ARBA" id="ARBA00022825"/>
    </source>
</evidence>
<evidence type="ECO:0000256" key="10">
    <source>
        <dbReference type="RuleBase" id="RU003355"/>
    </source>
</evidence>
<dbReference type="Gene3D" id="3.40.50.200">
    <property type="entry name" value="Peptidase S8/S53 domain"/>
    <property type="match status" value="1"/>
</dbReference>
<dbReference type="InterPro" id="IPR050131">
    <property type="entry name" value="Peptidase_S8_subtilisin-like"/>
</dbReference>
<evidence type="ECO:0000256" key="8">
    <source>
        <dbReference type="ARBA" id="ARBA00023145"/>
    </source>
</evidence>
<feature type="domain" description="P/Homo B" evidence="13">
    <location>
        <begin position="582"/>
        <end position="698"/>
    </location>
</feature>
<feature type="signal peptide" evidence="12">
    <location>
        <begin position="1"/>
        <end position="30"/>
    </location>
</feature>
<keyword evidence="4 9" id="KW-0645">Protease</keyword>
<comment type="similarity">
    <text evidence="2 9 10">Belongs to the peptidase S8 family.</text>
</comment>
<keyword evidence="5 12" id="KW-0732">Signal</keyword>